<keyword evidence="3" id="KW-1185">Reference proteome</keyword>
<dbReference type="EMBL" id="BGPR01000066">
    <property type="protein sequence ID" value="GBL89640.1"/>
    <property type="molecule type" value="Genomic_DNA"/>
</dbReference>
<organism evidence="2 3">
    <name type="scientific">Araneus ventricosus</name>
    <name type="common">Orbweaver spider</name>
    <name type="synonym">Epeira ventricosa</name>
    <dbReference type="NCBI Taxonomy" id="182803"/>
    <lineage>
        <taxon>Eukaryota</taxon>
        <taxon>Metazoa</taxon>
        <taxon>Ecdysozoa</taxon>
        <taxon>Arthropoda</taxon>
        <taxon>Chelicerata</taxon>
        <taxon>Arachnida</taxon>
        <taxon>Araneae</taxon>
        <taxon>Araneomorphae</taxon>
        <taxon>Entelegynae</taxon>
        <taxon>Araneoidea</taxon>
        <taxon>Araneidae</taxon>
        <taxon>Araneus</taxon>
    </lineage>
</organism>
<feature type="compositionally biased region" description="Polar residues" evidence="1">
    <location>
        <begin position="73"/>
        <end position="89"/>
    </location>
</feature>
<dbReference type="AlphaFoldDB" id="A0A4Y2BBR5"/>
<gene>
    <name evidence="2" type="ORF">AVEN_104602_1</name>
</gene>
<feature type="region of interest" description="Disordered" evidence="1">
    <location>
        <begin position="59"/>
        <end position="113"/>
    </location>
</feature>
<feature type="compositionally biased region" description="Acidic residues" evidence="1">
    <location>
        <begin position="63"/>
        <end position="72"/>
    </location>
</feature>
<proteinExistence type="predicted"/>
<feature type="compositionally biased region" description="Acidic residues" evidence="1">
    <location>
        <begin position="96"/>
        <end position="106"/>
    </location>
</feature>
<evidence type="ECO:0000313" key="3">
    <source>
        <dbReference type="Proteomes" id="UP000499080"/>
    </source>
</evidence>
<evidence type="ECO:0000313" key="2">
    <source>
        <dbReference type="EMBL" id="GBL89640.1"/>
    </source>
</evidence>
<name>A0A4Y2BBR5_ARAVE</name>
<evidence type="ECO:0000256" key="1">
    <source>
        <dbReference type="SAM" id="MobiDB-lite"/>
    </source>
</evidence>
<dbReference type="Proteomes" id="UP000499080">
    <property type="component" value="Unassembled WGS sequence"/>
</dbReference>
<sequence>MNPIPPQKPDSGGFGHLDQLFHADYNVSSFLSFPNRSIYLLLTTPTTFEKEMERLRKRFAGVETDDDSDFDNENNGPEDNLEENFSNHESLSEHDTESEEDGDSGYEEVNNSE</sequence>
<reference evidence="2 3" key="1">
    <citation type="journal article" date="2019" name="Sci. Rep.">
        <title>Orb-weaving spider Araneus ventricosus genome elucidates the spidroin gene catalogue.</title>
        <authorList>
            <person name="Kono N."/>
            <person name="Nakamura H."/>
            <person name="Ohtoshi R."/>
            <person name="Moran D.A.P."/>
            <person name="Shinohara A."/>
            <person name="Yoshida Y."/>
            <person name="Fujiwara M."/>
            <person name="Mori M."/>
            <person name="Tomita M."/>
            <person name="Arakawa K."/>
        </authorList>
    </citation>
    <scope>NUCLEOTIDE SEQUENCE [LARGE SCALE GENOMIC DNA]</scope>
</reference>
<dbReference type="OrthoDB" id="6466835at2759"/>
<protein>
    <submittedName>
        <fullName evidence="2">Uncharacterized protein</fullName>
    </submittedName>
</protein>
<comment type="caution">
    <text evidence="2">The sequence shown here is derived from an EMBL/GenBank/DDBJ whole genome shotgun (WGS) entry which is preliminary data.</text>
</comment>
<accession>A0A4Y2BBR5</accession>